<evidence type="ECO:0000256" key="9">
    <source>
        <dbReference type="SAM" id="Phobius"/>
    </source>
</evidence>
<keyword evidence="2" id="KW-0813">Transport</keyword>
<evidence type="ECO:0000256" key="4">
    <source>
        <dbReference type="ARBA" id="ARBA00022519"/>
    </source>
</evidence>
<dbReference type="Pfam" id="PF04143">
    <property type="entry name" value="Sulf_transp"/>
    <property type="match status" value="2"/>
</dbReference>
<evidence type="ECO:0000256" key="1">
    <source>
        <dbReference type="ARBA" id="ARBA00004429"/>
    </source>
</evidence>
<evidence type="ECO:0000256" key="6">
    <source>
        <dbReference type="ARBA" id="ARBA00022989"/>
    </source>
</evidence>
<proteinExistence type="inferred from homology"/>
<sequence>MLISVFNDEFLYFQFMNILKEPWPWYVAGPLIGLAVPLLLIIGNKALGISSSLRHICAACIPGKIPFFHYDWKKESWNLVFVGGIMLGAIVTLLFLQNGEPVKLNPSTIAALQAAGVQEFDELMPGDIFNWGNAFNATGLIFFVAGGFMVGFGTRYANGCTSGHAIMGISTLQWPSMVATVCFMAGGFAMTNLILPHLMKWLLL</sequence>
<comment type="subcellular location">
    <subcellularLocation>
        <location evidence="1">Cell inner membrane</location>
        <topology evidence="1">Multi-pass membrane protein</topology>
    </subcellularLocation>
</comment>
<reference evidence="11" key="1">
    <citation type="submission" date="2018-11" db="EMBL/GenBank/DDBJ databases">
        <title>Chitinophaga lutea sp.nov., isolate from arsenic contaminated soil.</title>
        <authorList>
            <person name="Zong Y."/>
        </authorList>
    </citation>
    <scope>NUCLEOTIDE SEQUENCE [LARGE SCALE GENOMIC DNA]</scope>
    <source>
        <strain evidence="11">YLT18</strain>
    </source>
</reference>
<dbReference type="AlphaFoldDB" id="A0A3N4MMM8"/>
<evidence type="ECO:0000313" key="11">
    <source>
        <dbReference type="Proteomes" id="UP000279089"/>
    </source>
</evidence>
<feature type="transmembrane region" description="Helical" evidence="9">
    <location>
        <begin position="134"/>
        <end position="153"/>
    </location>
</feature>
<keyword evidence="11" id="KW-1185">Reference proteome</keyword>
<dbReference type="Proteomes" id="UP000279089">
    <property type="component" value="Unassembled WGS sequence"/>
</dbReference>
<feature type="transmembrane region" description="Helical" evidence="9">
    <location>
        <begin position="23"/>
        <end position="42"/>
    </location>
</feature>
<keyword evidence="7 9" id="KW-0472">Membrane</keyword>
<name>A0A3N4MMM8_9BACT</name>
<evidence type="ECO:0000256" key="3">
    <source>
        <dbReference type="ARBA" id="ARBA00022475"/>
    </source>
</evidence>
<dbReference type="EMBL" id="RMBX01000001">
    <property type="protein sequence ID" value="RPD43316.1"/>
    <property type="molecule type" value="Genomic_DNA"/>
</dbReference>
<comment type="similarity">
    <text evidence="8">Belongs to the TsuA/YedE (TC 9.B.102) family.</text>
</comment>
<protein>
    <submittedName>
        <fullName evidence="10">YeeE/YedE family protein</fullName>
    </submittedName>
</protein>
<accession>A0A3N4MMM8</accession>
<feature type="transmembrane region" description="Helical" evidence="9">
    <location>
        <begin position="77"/>
        <end position="96"/>
    </location>
</feature>
<dbReference type="PANTHER" id="PTHR30574">
    <property type="entry name" value="INNER MEMBRANE PROTEIN YEDE"/>
    <property type="match status" value="1"/>
</dbReference>
<evidence type="ECO:0000256" key="5">
    <source>
        <dbReference type="ARBA" id="ARBA00022692"/>
    </source>
</evidence>
<evidence type="ECO:0000256" key="7">
    <source>
        <dbReference type="ARBA" id="ARBA00023136"/>
    </source>
</evidence>
<evidence type="ECO:0000313" key="10">
    <source>
        <dbReference type="EMBL" id="RPD43316.1"/>
    </source>
</evidence>
<comment type="caution">
    <text evidence="10">The sequence shown here is derived from an EMBL/GenBank/DDBJ whole genome shotgun (WGS) entry which is preliminary data.</text>
</comment>
<keyword evidence="5 9" id="KW-0812">Transmembrane</keyword>
<dbReference type="InterPro" id="IPR007272">
    <property type="entry name" value="Sulf_transp_TsuA/YedE"/>
</dbReference>
<evidence type="ECO:0000256" key="2">
    <source>
        <dbReference type="ARBA" id="ARBA00022448"/>
    </source>
</evidence>
<feature type="transmembrane region" description="Helical" evidence="9">
    <location>
        <begin position="174"/>
        <end position="195"/>
    </location>
</feature>
<dbReference type="PANTHER" id="PTHR30574:SF1">
    <property type="entry name" value="SULPHUR TRANSPORT DOMAIN-CONTAINING PROTEIN"/>
    <property type="match status" value="1"/>
</dbReference>
<keyword evidence="6 9" id="KW-1133">Transmembrane helix</keyword>
<keyword evidence="4" id="KW-0997">Cell inner membrane</keyword>
<gene>
    <name evidence="10" type="ORF">EG028_00020</name>
</gene>
<dbReference type="OrthoDB" id="9814020at2"/>
<organism evidence="10 11">
    <name type="scientific">Chitinophaga barathri</name>
    <dbReference type="NCBI Taxonomy" id="1647451"/>
    <lineage>
        <taxon>Bacteria</taxon>
        <taxon>Pseudomonadati</taxon>
        <taxon>Bacteroidota</taxon>
        <taxon>Chitinophagia</taxon>
        <taxon>Chitinophagales</taxon>
        <taxon>Chitinophagaceae</taxon>
        <taxon>Chitinophaga</taxon>
    </lineage>
</organism>
<dbReference type="GO" id="GO:0005886">
    <property type="term" value="C:plasma membrane"/>
    <property type="evidence" value="ECO:0007669"/>
    <property type="project" value="UniProtKB-SubCell"/>
</dbReference>
<evidence type="ECO:0000256" key="8">
    <source>
        <dbReference type="ARBA" id="ARBA00035655"/>
    </source>
</evidence>
<keyword evidence="3" id="KW-1003">Cell membrane</keyword>